<evidence type="ECO:0000313" key="1">
    <source>
        <dbReference type="EMBL" id="KAG1808404.1"/>
    </source>
</evidence>
<organism evidence="1 2">
    <name type="scientific">Suillus subaureus</name>
    <dbReference type="NCBI Taxonomy" id="48587"/>
    <lineage>
        <taxon>Eukaryota</taxon>
        <taxon>Fungi</taxon>
        <taxon>Dikarya</taxon>
        <taxon>Basidiomycota</taxon>
        <taxon>Agaricomycotina</taxon>
        <taxon>Agaricomycetes</taxon>
        <taxon>Agaricomycetidae</taxon>
        <taxon>Boletales</taxon>
        <taxon>Suillineae</taxon>
        <taxon>Suillaceae</taxon>
        <taxon>Suillus</taxon>
    </lineage>
</organism>
<dbReference type="OrthoDB" id="2612944at2759"/>
<dbReference type="EMBL" id="JABBWG010000038">
    <property type="protein sequence ID" value="KAG1808404.1"/>
    <property type="molecule type" value="Genomic_DNA"/>
</dbReference>
<gene>
    <name evidence="1" type="ORF">BJ212DRAFT_1303019</name>
</gene>
<reference evidence="1" key="1">
    <citation type="journal article" date="2020" name="New Phytol.">
        <title>Comparative genomics reveals dynamic genome evolution in host specialist ectomycorrhizal fungi.</title>
        <authorList>
            <person name="Lofgren L.A."/>
            <person name="Nguyen N.H."/>
            <person name="Vilgalys R."/>
            <person name="Ruytinx J."/>
            <person name="Liao H.L."/>
            <person name="Branco S."/>
            <person name="Kuo A."/>
            <person name="LaButti K."/>
            <person name="Lipzen A."/>
            <person name="Andreopoulos W."/>
            <person name="Pangilinan J."/>
            <person name="Riley R."/>
            <person name="Hundley H."/>
            <person name="Na H."/>
            <person name="Barry K."/>
            <person name="Grigoriev I.V."/>
            <person name="Stajich J.E."/>
            <person name="Kennedy P.G."/>
        </authorList>
    </citation>
    <scope>NUCLEOTIDE SEQUENCE</scope>
    <source>
        <strain evidence="1">MN1</strain>
    </source>
</reference>
<accession>A0A9P7J8B8</accession>
<proteinExistence type="predicted"/>
<keyword evidence="2" id="KW-1185">Reference proteome</keyword>
<dbReference type="RefSeq" id="XP_041188619.1">
    <property type="nucleotide sequence ID" value="XM_041333354.1"/>
</dbReference>
<evidence type="ECO:0000313" key="2">
    <source>
        <dbReference type="Proteomes" id="UP000807769"/>
    </source>
</evidence>
<dbReference type="Proteomes" id="UP000807769">
    <property type="component" value="Unassembled WGS sequence"/>
</dbReference>
<dbReference type="AlphaFoldDB" id="A0A9P7J8B8"/>
<dbReference type="GeneID" id="64627371"/>
<comment type="caution">
    <text evidence="1">The sequence shown here is derived from an EMBL/GenBank/DDBJ whole genome shotgun (WGS) entry which is preliminary data.</text>
</comment>
<protein>
    <submittedName>
        <fullName evidence="1">Uncharacterized protein</fullName>
    </submittedName>
</protein>
<sequence>MLCSDNAGISNGWEDYYVGVVDQLGGGPLQKFKWRLCSGNMMDTVVWLALQVYYSMSGTSTSDQESDAQTSNVLHAHQLCTPTEVASFLTMPLMVQEVYVYLPMLKDVLAWQNSSDWTQPVGQTFVLQHLKGIVRPFIGNHVPPLCSLMYAWGIVITGSCAMEMLTGQYHVTNNLNLVIPQGSFNVLEEFILKSLNYWWMNAVTQPHYAFCTVVQTYAKYQSGELHITLMEAMTDDIFDDVTSSLTTGDMIFMTPGGIIAFYPDLTFKGIVMLNSTLKEHPTGTSYHPLSQGAVWSCLPSLWHNIADGSPGGLVLEWDSRALQEQEAHMCHYYYDGMCLYTGILYTFFKEHLVLFAPPNALIANIVGNGRIGNAVMGNVLIVKHINSNKYEIVDLTIADMEYINEILRQCILIYD</sequence>
<name>A0A9P7J8B8_9AGAM</name>